<dbReference type="Proteomes" id="UP000646827">
    <property type="component" value="Unassembled WGS sequence"/>
</dbReference>
<feature type="coiled-coil region" evidence="1">
    <location>
        <begin position="57"/>
        <end position="88"/>
    </location>
</feature>
<dbReference type="EMBL" id="JAEPRB010000025">
    <property type="protein sequence ID" value="KAG2225702.1"/>
    <property type="molecule type" value="Genomic_DNA"/>
</dbReference>
<proteinExistence type="predicted"/>
<dbReference type="AlphaFoldDB" id="A0A8H7SCG7"/>
<evidence type="ECO:0000256" key="1">
    <source>
        <dbReference type="SAM" id="Coils"/>
    </source>
</evidence>
<comment type="caution">
    <text evidence="2">The sequence shown here is derived from an EMBL/GenBank/DDBJ whole genome shotgun (WGS) entry which is preliminary data.</text>
</comment>
<protein>
    <submittedName>
        <fullName evidence="2">Uncharacterized protein</fullName>
    </submittedName>
</protein>
<keyword evidence="1" id="KW-0175">Coiled coil</keyword>
<evidence type="ECO:0000313" key="3">
    <source>
        <dbReference type="Proteomes" id="UP000646827"/>
    </source>
</evidence>
<organism evidence="2 3">
    <name type="scientific">Circinella minor</name>
    <dbReference type="NCBI Taxonomy" id="1195481"/>
    <lineage>
        <taxon>Eukaryota</taxon>
        <taxon>Fungi</taxon>
        <taxon>Fungi incertae sedis</taxon>
        <taxon>Mucoromycota</taxon>
        <taxon>Mucoromycotina</taxon>
        <taxon>Mucoromycetes</taxon>
        <taxon>Mucorales</taxon>
        <taxon>Lichtheimiaceae</taxon>
        <taxon>Circinella</taxon>
    </lineage>
</organism>
<gene>
    <name evidence="2" type="ORF">INT45_012174</name>
</gene>
<name>A0A8H7SCG7_9FUNG</name>
<sequence length="383" mass="44367">MTESDNGSEEFPFDYRTTNDRFQEKLREAQESAINRQIERDIGQNQDEIDLSLEAEYGTLELKVKAAEKEVEKLREKLEQRKKRREYEAGLSKMTPEERADAMELEHQVYNEDDDINDMEVIFDYLIHIGSAPLPTNAADLSGGNFVQPHSEIREKVLNNPKVLEQIDYSHIKLTRTNNEIIKSINNDDNDNTGTVYDQAFTVYFEVLESKLLIQTLSFTVSVDMQVDTNPLLELIKRECDLLGFFRLLIHYAKLDYERKSTFQRLKDFYDSQSISVEQVELDQLKFKHVNDDLMDKSLEVVLTWRNGMELTDKISNITNLCELVKPEVSIQMNGIENNEINNLSEIFRQLLNAKGVYMATQLTVSGVLRSEQQQQHLSESSS</sequence>
<keyword evidence="3" id="KW-1185">Reference proteome</keyword>
<accession>A0A8H7SCG7</accession>
<dbReference type="OrthoDB" id="5976950at2759"/>
<evidence type="ECO:0000313" key="2">
    <source>
        <dbReference type="EMBL" id="KAG2225702.1"/>
    </source>
</evidence>
<reference evidence="2 3" key="1">
    <citation type="submission" date="2020-12" db="EMBL/GenBank/DDBJ databases">
        <title>Metabolic potential, ecology and presence of endohyphal bacteria is reflected in genomic diversity of Mucoromycotina.</title>
        <authorList>
            <person name="Muszewska A."/>
            <person name="Okrasinska A."/>
            <person name="Steczkiewicz K."/>
            <person name="Drgas O."/>
            <person name="Orlowska M."/>
            <person name="Perlinska-Lenart U."/>
            <person name="Aleksandrzak-Piekarczyk T."/>
            <person name="Szatraj K."/>
            <person name="Zielenkiewicz U."/>
            <person name="Pilsyk S."/>
            <person name="Malc E."/>
            <person name="Mieczkowski P."/>
            <person name="Kruszewska J.S."/>
            <person name="Biernat P."/>
            <person name="Pawlowska J."/>
        </authorList>
    </citation>
    <scope>NUCLEOTIDE SEQUENCE [LARGE SCALE GENOMIC DNA]</scope>
    <source>
        <strain evidence="2 3">CBS 142.35</strain>
    </source>
</reference>